<protein>
    <recommendedName>
        <fullName evidence="4">DUF192 domain-containing protein</fullName>
    </recommendedName>
</protein>
<evidence type="ECO:0000313" key="2">
    <source>
        <dbReference type="EMBL" id="OGZ46302.1"/>
    </source>
</evidence>
<accession>A0A1G2G891</accession>
<dbReference type="Pfam" id="PF02643">
    <property type="entry name" value="DUF192"/>
    <property type="match status" value="1"/>
</dbReference>
<evidence type="ECO:0008006" key="4">
    <source>
        <dbReference type="Google" id="ProtNLM"/>
    </source>
</evidence>
<dbReference type="AlphaFoldDB" id="A0A1G2G891"/>
<comment type="caution">
    <text evidence="2">The sequence shown here is derived from an EMBL/GenBank/DDBJ whole genome shotgun (WGS) entry which is preliminary data.</text>
</comment>
<keyword evidence="1" id="KW-1133">Transmembrane helix</keyword>
<evidence type="ECO:0000256" key="1">
    <source>
        <dbReference type="SAM" id="Phobius"/>
    </source>
</evidence>
<keyword evidence="1" id="KW-0472">Membrane</keyword>
<sequence>MLKKIFIIVILLILGGVLYLAYNMETQPLAGYDTKLIRVGNAELSVFVADTQEKRTQGLMNVSEFEADSGMLFIFPNASLRTFWNKNTLLPLDLIWISDGKVVGVSNLPSISQSNNQIVSVPSPRAIDQVVEVNAGWVSAHGIGVGDDITSGE</sequence>
<proteinExistence type="predicted"/>
<gene>
    <name evidence="2" type="ORF">A3J54_02730</name>
</gene>
<dbReference type="InterPro" id="IPR003795">
    <property type="entry name" value="DUF192"/>
</dbReference>
<name>A0A1G2G891_9BACT</name>
<feature type="transmembrane region" description="Helical" evidence="1">
    <location>
        <begin position="5"/>
        <end position="22"/>
    </location>
</feature>
<reference evidence="2 3" key="1">
    <citation type="journal article" date="2016" name="Nat. Commun.">
        <title>Thousands of microbial genomes shed light on interconnected biogeochemical processes in an aquifer system.</title>
        <authorList>
            <person name="Anantharaman K."/>
            <person name="Brown C.T."/>
            <person name="Hug L.A."/>
            <person name="Sharon I."/>
            <person name="Castelle C.J."/>
            <person name="Probst A.J."/>
            <person name="Thomas B.C."/>
            <person name="Singh A."/>
            <person name="Wilkins M.J."/>
            <person name="Karaoz U."/>
            <person name="Brodie E.L."/>
            <person name="Williams K.H."/>
            <person name="Hubbard S.S."/>
            <person name="Banfield J.F."/>
        </authorList>
    </citation>
    <scope>NUCLEOTIDE SEQUENCE [LARGE SCALE GENOMIC DNA]</scope>
</reference>
<dbReference type="Proteomes" id="UP000176576">
    <property type="component" value="Unassembled WGS sequence"/>
</dbReference>
<dbReference type="PANTHER" id="PTHR37953">
    <property type="entry name" value="UPF0127 PROTEIN MJ1496"/>
    <property type="match status" value="1"/>
</dbReference>
<evidence type="ECO:0000313" key="3">
    <source>
        <dbReference type="Proteomes" id="UP000176576"/>
    </source>
</evidence>
<dbReference type="InterPro" id="IPR038695">
    <property type="entry name" value="Saro_0823-like_sf"/>
</dbReference>
<dbReference type="EMBL" id="MHNN01000012">
    <property type="protein sequence ID" value="OGZ46302.1"/>
    <property type="molecule type" value="Genomic_DNA"/>
</dbReference>
<dbReference type="PANTHER" id="PTHR37953:SF1">
    <property type="entry name" value="UPF0127 PROTEIN MJ1496"/>
    <property type="match status" value="1"/>
</dbReference>
<organism evidence="2 3">
    <name type="scientific">Candidatus Ryanbacteria bacterium RIFCSPHIGHO2_02_FULL_45_13b</name>
    <dbReference type="NCBI Taxonomy" id="1802117"/>
    <lineage>
        <taxon>Bacteria</taxon>
        <taxon>Candidatus Ryaniibacteriota</taxon>
    </lineage>
</organism>
<dbReference type="Gene3D" id="2.60.120.1140">
    <property type="entry name" value="Protein of unknown function DUF192"/>
    <property type="match status" value="1"/>
</dbReference>
<keyword evidence="1" id="KW-0812">Transmembrane</keyword>